<keyword evidence="3" id="KW-1185">Reference proteome</keyword>
<feature type="chain" id="PRO_5016843007" evidence="1">
    <location>
        <begin position="22"/>
        <end position="724"/>
    </location>
</feature>
<evidence type="ECO:0000313" key="2">
    <source>
        <dbReference type="EMBL" id="RCX05223.1"/>
    </source>
</evidence>
<protein>
    <submittedName>
        <fullName evidence="2">Uncharacterized protein</fullName>
    </submittedName>
</protein>
<name>A0A369A7U9_9FLAO</name>
<keyword evidence="1" id="KW-0732">Signal</keyword>
<evidence type="ECO:0000256" key="1">
    <source>
        <dbReference type="SAM" id="SignalP"/>
    </source>
</evidence>
<dbReference type="Proteomes" id="UP000253517">
    <property type="component" value="Unassembled WGS sequence"/>
</dbReference>
<feature type="signal peptide" evidence="1">
    <location>
        <begin position="1"/>
        <end position="21"/>
    </location>
</feature>
<dbReference type="AlphaFoldDB" id="A0A369A7U9"/>
<reference evidence="2 3" key="1">
    <citation type="submission" date="2018-07" db="EMBL/GenBank/DDBJ databases">
        <title>Genomic Encyclopedia of Type Strains, Phase IV (KMG-IV): sequencing the most valuable type-strain genomes for metagenomic binning, comparative biology and taxonomic classification.</title>
        <authorList>
            <person name="Goeker M."/>
        </authorList>
    </citation>
    <scope>NUCLEOTIDE SEQUENCE [LARGE SCALE GENOMIC DNA]</scope>
    <source>
        <strain evidence="2 3">DSM 21410</strain>
    </source>
</reference>
<dbReference type="EMBL" id="QPJS01000001">
    <property type="protein sequence ID" value="RCX05223.1"/>
    <property type="molecule type" value="Genomic_DNA"/>
</dbReference>
<organism evidence="2 3">
    <name type="scientific">Schleiferia thermophila</name>
    <dbReference type="NCBI Taxonomy" id="884107"/>
    <lineage>
        <taxon>Bacteria</taxon>
        <taxon>Pseudomonadati</taxon>
        <taxon>Bacteroidota</taxon>
        <taxon>Flavobacteriia</taxon>
        <taxon>Flavobacteriales</taxon>
        <taxon>Schleiferiaceae</taxon>
        <taxon>Schleiferia</taxon>
    </lineage>
</organism>
<comment type="caution">
    <text evidence="2">The sequence shown here is derived from an EMBL/GenBank/DDBJ whole genome shotgun (WGS) entry which is preliminary data.</text>
</comment>
<proteinExistence type="predicted"/>
<gene>
    <name evidence="2" type="ORF">DES35_101507</name>
</gene>
<dbReference type="RefSeq" id="WP_114365706.1">
    <property type="nucleotide sequence ID" value="NZ_BHZF01000001.1"/>
</dbReference>
<accession>A0A369A7U9</accession>
<sequence length="724" mass="81001">MKLKGRLSFFLAFLLSLGLGAQQFEERITNAGNVRLTVTNAGTFGNAFRGYRDGTGRQSCEYPAGSGIEHLFEGGLWVGGVRRGDGSILVSTSALDAPQGYAPGRAGFEFTIPIGSPGLQERSSLTDSRFFTPNAVSHQDFVAIFNDVSQTIPGTTIPITGHQFPMNIQVTQETYNWNFSFSDFFVVVNYKLKNIGNATFDSLFVALWNNTVVRNVKVTPAGAGGSVFYSQGGNGYEDSLALAYCYDATGDVGFTESYIGQKFLGSEDKFGFHHFLLDSTYNKKTGQWVKENFKAHYNAWQFNNANNPIFFFPTNDELRFIKMTSGLNHHPCWNEPTSAGCQSTFGVDLQVELNKSGNRSDLVSVGPFNDFQPGDEITVTFAYIIAKKFEDGNPNSVNSPLQRQNLINNANWVQVAYNGEDKNFNGVLDSGEDIDGNGKITRFILPSPPDIPRTRIEPCDGKIDIYWSDNSLYSIDPILQEMDFEGFRVYITKPGFDVVNVQDVSSAFVLIAEFDEVNGIGNDVGLDKIMLPEPVKFDGDTVEYHFKYTVDQLLNGWQYAVSVTAFDRGDASLNLDKLESSILANQFRAYPGTGTNDNMNENEPYVYPNPYYYGSSWEGISNFQEETRKIYFSNLPKRCKISIYNPVGELIDEIHHDENYDGTDIRWFRSFSAEDPFRNRFSGGEHAWDLLSKSTQIISRGLYLFTVVDLETGKRYTGNFVIIK</sequence>
<evidence type="ECO:0000313" key="3">
    <source>
        <dbReference type="Proteomes" id="UP000253517"/>
    </source>
</evidence>